<dbReference type="EMBL" id="CP095342">
    <property type="protein sequence ID" value="XAG61780.1"/>
    <property type="molecule type" value="Genomic_DNA"/>
</dbReference>
<dbReference type="SUPFAM" id="SSF58113">
    <property type="entry name" value="Apolipoprotein A-I"/>
    <property type="match status" value="1"/>
</dbReference>
<evidence type="ECO:0000256" key="1">
    <source>
        <dbReference type="SAM" id="SignalP"/>
    </source>
</evidence>
<reference evidence="2" key="1">
    <citation type="submission" date="2022-03" db="EMBL/GenBank/DDBJ databases">
        <title>Sea Food Isolates.</title>
        <authorList>
            <person name="Li c."/>
        </authorList>
    </citation>
    <scope>NUCLEOTIDE SEQUENCE</scope>
    <source>
        <strain evidence="2">19MO02SH05</strain>
    </source>
</reference>
<sequence>MRNKLVLPAVMMVLLCVATVTQAQSSSDTVTAQDVKKETKELVATLKQYSSSQREQAIKDAEVALEKLDGRIDDLESRVDRNWDSMSEATREQARVNLKMLRKQRNELAEWYGSFKNSSESAWEQMKSGFSDAYQELSTSWEKAKAEYDDTAN</sequence>
<feature type="chain" id="PRO_5043604877" evidence="1">
    <location>
        <begin position="24"/>
        <end position="153"/>
    </location>
</feature>
<protein>
    <submittedName>
        <fullName evidence="2">Uncharacterized protein</fullName>
    </submittedName>
</protein>
<name>A0AAU6TJ98_UNCXX</name>
<gene>
    <name evidence="2" type="ORF">MRL64_03020</name>
</gene>
<feature type="signal peptide" evidence="1">
    <location>
        <begin position="1"/>
        <end position="23"/>
    </location>
</feature>
<proteinExistence type="predicted"/>
<evidence type="ECO:0000313" key="2">
    <source>
        <dbReference type="EMBL" id="XAG61780.1"/>
    </source>
</evidence>
<accession>A0AAU6TJ98</accession>
<dbReference type="AlphaFoldDB" id="A0AAU6TJ98"/>
<organism evidence="2">
    <name type="scientific">bacterium 19MO02SH05</name>
    <dbReference type="NCBI Taxonomy" id="2920696"/>
    <lineage>
        <taxon>Bacteria</taxon>
    </lineage>
</organism>
<keyword evidence="1" id="KW-0732">Signal</keyword>